<sequence length="281" mass="32717">MINARIEKLRSELTTALDESNQIENPFEKLTAVLELVEKAITGLNELMEIEDFDGPDEEIHFFKNIKPQIIALKIEEIINYNIVINKPIGALDVEVDYYKKEIESLESFFRLNAFHYQYYRTKATAFDELFFLRESGPLPVPSTEIQIADTHYTTPMSYLFAKFIAYENIQNLLREKIFELTNPECLKFQKPGAKSPILRWTGDVVNLVELIYGLWLTGQLNDGNANLAEIVRWMEFHLQVKIGVIQKRFAEIESRKRISNTKYIDQMKESVLRKIDLGRA</sequence>
<dbReference type="AlphaFoldDB" id="A0A494VMG5"/>
<organism evidence="1 2">
    <name type="scientific">Mucilaginibacter celer</name>
    <dbReference type="NCBI Taxonomy" id="2305508"/>
    <lineage>
        <taxon>Bacteria</taxon>
        <taxon>Pseudomonadati</taxon>
        <taxon>Bacteroidota</taxon>
        <taxon>Sphingobacteriia</taxon>
        <taxon>Sphingobacteriales</taxon>
        <taxon>Sphingobacteriaceae</taxon>
        <taxon>Mucilaginibacter</taxon>
    </lineage>
</organism>
<reference evidence="1 2" key="1">
    <citation type="submission" date="2018-10" db="EMBL/GenBank/DDBJ databases">
        <title>Genome sequencing of Mucilaginibacter sp. HYN0043.</title>
        <authorList>
            <person name="Kim M."/>
            <person name="Yi H."/>
        </authorList>
    </citation>
    <scope>NUCLEOTIDE SEQUENCE [LARGE SCALE GENOMIC DNA]</scope>
    <source>
        <strain evidence="1 2">HYN0043</strain>
    </source>
</reference>
<evidence type="ECO:0000313" key="1">
    <source>
        <dbReference type="EMBL" id="AYL95309.1"/>
    </source>
</evidence>
<proteinExistence type="predicted"/>
<accession>A0A494VMG5</accession>
<dbReference type="OrthoDB" id="790983at2"/>
<dbReference type="KEGG" id="muh:HYN43_008365"/>
<evidence type="ECO:0000313" key="2">
    <source>
        <dbReference type="Proteomes" id="UP000270046"/>
    </source>
</evidence>
<dbReference type="EMBL" id="CP032869">
    <property type="protein sequence ID" value="AYL95309.1"/>
    <property type="molecule type" value="Genomic_DNA"/>
</dbReference>
<dbReference type="RefSeq" id="WP_119409012.1">
    <property type="nucleotide sequence ID" value="NZ_CP032869.1"/>
</dbReference>
<evidence type="ECO:0008006" key="3">
    <source>
        <dbReference type="Google" id="ProtNLM"/>
    </source>
</evidence>
<name>A0A494VMG5_9SPHI</name>
<protein>
    <recommendedName>
        <fullName evidence="3">RteC protein</fullName>
    </recommendedName>
</protein>
<dbReference type="Proteomes" id="UP000270046">
    <property type="component" value="Chromosome"/>
</dbReference>
<keyword evidence="2" id="KW-1185">Reference proteome</keyword>
<gene>
    <name evidence="1" type="ORF">HYN43_008365</name>
</gene>
<dbReference type="InterPro" id="IPR018534">
    <property type="entry name" value="Tet_reg_excision_RteC"/>
</dbReference>
<dbReference type="Pfam" id="PF09357">
    <property type="entry name" value="RteC"/>
    <property type="match status" value="1"/>
</dbReference>